<dbReference type="EMBL" id="APWK03000072">
    <property type="protein sequence ID" value="PHH52301.1"/>
    <property type="molecule type" value="Genomic_DNA"/>
</dbReference>
<organism evidence="5 6">
    <name type="scientific">Ceratocystis fimbriata CBS 114723</name>
    <dbReference type="NCBI Taxonomy" id="1035309"/>
    <lineage>
        <taxon>Eukaryota</taxon>
        <taxon>Fungi</taxon>
        <taxon>Dikarya</taxon>
        <taxon>Ascomycota</taxon>
        <taxon>Pezizomycotina</taxon>
        <taxon>Sordariomycetes</taxon>
        <taxon>Hypocreomycetidae</taxon>
        <taxon>Microascales</taxon>
        <taxon>Ceratocystidaceae</taxon>
        <taxon>Ceratocystis</taxon>
    </lineage>
</organism>
<evidence type="ECO:0000256" key="4">
    <source>
        <dbReference type="ARBA" id="ARBA00049426"/>
    </source>
</evidence>
<comment type="caution">
    <text evidence="5">The sequence shown here is derived from an EMBL/GenBank/DDBJ whole genome shotgun (WGS) entry which is preliminary data.</text>
</comment>
<dbReference type="InterPro" id="IPR013785">
    <property type="entry name" value="Aldolase_TIM"/>
</dbReference>
<dbReference type="PANTHER" id="PTHR31268">
    <property type="match status" value="1"/>
</dbReference>
<dbReference type="InterPro" id="IPR008811">
    <property type="entry name" value="Glycosyl_hydrolases_36"/>
</dbReference>
<comment type="catalytic activity">
    <reaction evidence="4">
        <text>alpha-D-galactosyl-(1-&gt;3)-1D-myo-inositol + sucrose = raffinose + myo-inositol</text>
        <dbReference type="Rhea" id="RHEA:20161"/>
        <dbReference type="ChEBI" id="CHEBI:16634"/>
        <dbReference type="ChEBI" id="CHEBI:17268"/>
        <dbReference type="ChEBI" id="CHEBI:17505"/>
        <dbReference type="ChEBI" id="CHEBI:17992"/>
        <dbReference type="EC" id="2.4.1.82"/>
    </reaction>
</comment>
<keyword evidence="5" id="KW-0328">Glycosyltransferase</keyword>
<evidence type="ECO:0000313" key="5">
    <source>
        <dbReference type="EMBL" id="PHH52301.1"/>
    </source>
</evidence>
<dbReference type="GO" id="GO:0004557">
    <property type="term" value="F:alpha-galactosidase activity"/>
    <property type="evidence" value="ECO:0007669"/>
    <property type="project" value="UniProtKB-EC"/>
</dbReference>
<reference evidence="5 6" key="2">
    <citation type="journal article" date="2013" name="IMA Fungus">
        <title>IMA Genome-F 1: Ceratocystis fimbriata: Draft nuclear genome sequence for the plant pathogen, Ceratocystis fimbriata.</title>
        <authorList>
            <person name="Wilken P.M."/>
            <person name="Steenkamp E.T."/>
            <person name="Wingfield M.J."/>
            <person name="de Beer Z.W."/>
            <person name="Wingfield B.D."/>
        </authorList>
    </citation>
    <scope>NUCLEOTIDE SEQUENCE [LARGE SCALE GENOMIC DNA]</scope>
    <source>
        <strain evidence="5 6">CBS 114723</strain>
    </source>
</reference>
<dbReference type="Proteomes" id="UP000222788">
    <property type="component" value="Unassembled WGS sequence"/>
</dbReference>
<dbReference type="AlphaFoldDB" id="A0A2C5X350"/>
<gene>
    <name evidence="5" type="primary">RFS1</name>
    <name evidence="5" type="ORF">CFIMG_005103RA</name>
</gene>
<accession>A0A2C5X350</accession>
<evidence type="ECO:0000256" key="3">
    <source>
        <dbReference type="ARBA" id="ARBA00023277"/>
    </source>
</evidence>
<reference evidence="5 6" key="1">
    <citation type="journal article" date="2013" name="Fungal Biol.">
        <title>Analysis of microsatellite markers in the genome of the plant pathogen Ceratocystis fimbriata.</title>
        <authorList>
            <person name="Simpson M.C."/>
            <person name="Wilken P.M."/>
            <person name="Coetzee M.P."/>
            <person name="Wingfield M.J."/>
            <person name="Wingfield B.D."/>
        </authorList>
    </citation>
    <scope>NUCLEOTIDE SEQUENCE [LARGE SCALE GENOMIC DNA]</scope>
    <source>
        <strain evidence="5 6">CBS 114723</strain>
    </source>
</reference>
<name>A0A2C5X350_9PEZI</name>
<dbReference type="OrthoDB" id="4664297at2759"/>
<dbReference type="Pfam" id="PF05691">
    <property type="entry name" value="Raffinose_syn"/>
    <property type="match status" value="1"/>
</dbReference>
<comment type="similarity">
    <text evidence="2">Belongs to the glycosyl hydrolases 36 family.</text>
</comment>
<dbReference type="Gene3D" id="3.20.20.70">
    <property type="entry name" value="Aldolase class I"/>
    <property type="match status" value="1"/>
</dbReference>
<evidence type="ECO:0000313" key="6">
    <source>
        <dbReference type="Proteomes" id="UP000222788"/>
    </source>
</evidence>
<dbReference type="GO" id="GO:0047274">
    <property type="term" value="F:galactinol-sucrose galactosyltransferase activity"/>
    <property type="evidence" value="ECO:0007669"/>
    <property type="project" value="UniProtKB-EC"/>
</dbReference>
<dbReference type="PANTHER" id="PTHR31268:SF32">
    <property type="entry name" value="GALACTINOL--SUCROSE GALACTOSYLTRANSFERASE 2-RELATED"/>
    <property type="match status" value="1"/>
</dbReference>
<dbReference type="InterPro" id="IPR017853">
    <property type="entry name" value="GH"/>
</dbReference>
<keyword evidence="6" id="KW-1185">Reference proteome</keyword>
<evidence type="ECO:0000256" key="2">
    <source>
        <dbReference type="ARBA" id="ARBA00007240"/>
    </source>
</evidence>
<protein>
    <submittedName>
        <fullName evidence="5">Putative galactinol--sucrose galactosyltransferase 1</fullName>
    </submittedName>
</protein>
<evidence type="ECO:0000256" key="1">
    <source>
        <dbReference type="ARBA" id="ARBA00001255"/>
    </source>
</evidence>
<keyword evidence="5" id="KW-0808">Transferase</keyword>
<dbReference type="STRING" id="1035309.A0A2C5X350"/>
<sequence>MTALDHDVIAQGPENQAHYQHVIAQPSAAPDHAIPVQLASYPPLAQVTQLSSQELVFTAVLQVQRSQLHEPWEVSIWSQTGKHGTWQEIPMRPALSNASRSAPNFLQDNSARPVIHLSFFHTLKVDKTFSFTLKYRPGPNQPWLWVQQETGMTDGTVIVADTNAPDPPSNIHEIITGLNPALSIKSCTSQSPGANVWRLELDIDAEKSAESVFVETSIGVPWEKYVRSFGLARAWEPWLYPVHGRETLSTDKPIILASFLNTQGISLVLLAVSGVNDVNSFIKSSPSRTISFYTRNDGETSQRATLIVSVCRKTENAIAAAIYEARSLVQGFNNTHIEAKQADISDSPSTDDVDATWRETWYDGLGYCTWNSLGQQLTAQKLYHALDQLAENKINVSSLIIDDNWQSISSKGDDQSKSSMTRFEALASAFPDGLKETIAAIKSKHPNIKHVAVWHTLFGYWGGVSPDSEISERYQVVEASRRNDMGGPMHVISANDVARFYCDFYSFLSSCGIDGVKTDAQYTLDIFNTSQDRRSLGKAYQDAWSLACLRWFSNKAISCMSQTPQIIFHSQLLRNKPPVVVRNSDDFFPRVPASHPWHVWTNAYNSLMTHYLNVVPDWDMFQTDHEYAGFHAAARCVSGGPIYITDTPGQHNLNLIKQITGETIRGRTVVFRPNTVARAADPYVGYHDNVLLKVISYHGSVSGYPIMGVFNVSSRPLTELVHLTAFPGILKSSPHKYIVRAHTTGRISDIMNASSSASLLVVSLDVRGYEIFTAYQISSFENKEGSRADIASLGLLGKMTGAAAILSTMVTKLETGRVHVETFIKALGVLGVYISNLPKMSIDKHFLVTIMAQVVPPHTVTVSTVNPQVLEIDIETAWKEMGLRSGWSNEVQVQIYFDIV</sequence>
<comment type="catalytic activity">
    <reaction evidence="1">
        <text>Hydrolysis of terminal, non-reducing alpha-D-galactose residues in alpha-D-galactosides, including galactose oligosaccharides, galactomannans and galactolipids.</text>
        <dbReference type="EC" id="3.2.1.22"/>
    </reaction>
</comment>
<proteinExistence type="inferred from homology"/>
<keyword evidence="3" id="KW-0119">Carbohydrate metabolism</keyword>
<dbReference type="SUPFAM" id="SSF51445">
    <property type="entry name" value="(Trans)glycosidases"/>
    <property type="match status" value="1"/>
</dbReference>